<name>A0A1M6NEX1_9CLOT</name>
<keyword evidence="2 4" id="KW-0442">Lipid degradation</keyword>
<feature type="active site" description="Nucleophile" evidence="4">
    <location>
        <position position="40"/>
    </location>
</feature>
<dbReference type="STRING" id="1121298.SAMN05444401_0183"/>
<dbReference type="InterPro" id="IPR050301">
    <property type="entry name" value="NTE"/>
</dbReference>
<dbReference type="AlphaFoldDB" id="A0A1M6NEX1"/>
<protein>
    <submittedName>
        <fullName evidence="6">NTE family protein</fullName>
    </submittedName>
</protein>
<accession>A0A1M6NEX1</accession>
<dbReference type="Pfam" id="PF01734">
    <property type="entry name" value="Patatin"/>
    <property type="match status" value="1"/>
</dbReference>
<organism evidence="6 7">
    <name type="scientific">Clostridium amylolyticum</name>
    <dbReference type="NCBI Taxonomy" id="1121298"/>
    <lineage>
        <taxon>Bacteria</taxon>
        <taxon>Bacillati</taxon>
        <taxon>Bacillota</taxon>
        <taxon>Clostridia</taxon>
        <taxon>Eubacteriales</taxon>
        <taxon>Clostridiaceae</taxon>
        <taxon>Clostridium</taxon>
    </lineage>
</organism>
<feature type="short sequence motif" description="GXSXG" evidence="4">
    <location>
        <begin position="38"/>
        <end position="42"/>
    </location>
</feature>
<dbReference type="InterPro" id="IPR002641">
    <property type="entry name" value="PNPLA_dom"/>
</dbReference>
<keyword evidence="3 4" id="KW-0443">Lipid metabolism</keyword>
<dbReference type="PROSITE" id="PS51635">
    <property type="entry name" value="PNPLA"/>
    <property type="match status" value="1"/>
</dbReference>
<proteinExistence type="predicted"/>
<feature type="short sequence motif" description="DGA/G" evidence="4">
    <location>
        <begin position="183"/>
        <end position="185"/>
    </location>
</feature>
<dbReference type="GO" id="GO:0016787">
    <property type="term" value="F:hydrolase activity"/>
    <property type="evidence" value="ECO:0007669"/>
    <property type="project" value="UniProtKB-UniRule"/>
</dbReference>
<evidence type="ECO:0000256" key="3">
    <source>
        <dbReference type="ARBA" id="ARBA00023098"/>
    </source>
</evidence>
<evidence type="ECO:0000256" key="1">
    <source>
        <dbReference type="ARBA" id="ARBA00022801"/>
    </source>
</evidence>
<evidence type="ECO:0000256" key="4">
    <source>
        <dbReference type="PROSITE-ProRule" id="PRU01161"/>
    </source>
</evidence>
<evidence type="ECO:0000256" key="2">
    <source>
        <dbReference type="ARBA" id="ARBA00022963"/>
    </source>
</evidence>
<reference evidence="6 7" key="1">
    <citation type="submission" date="2016-11" db="EMBL/GenBank/DDBJ databases">
        <authorList>
            <person name="Jaros S."/>
            <person name="Januszkiewicz K."/>
            <person name="Wedrychowicz H."/>
        </authorList>
    </citation>
    <scope>NUCLEOTIDE SEQUENCE [LARGE SCALE GENOMIC DNA]</scope>
    <source>
        <strain evidence="6 7">DSM 21864</strain>
    </source>
</reference>
<evidence type="ECO:0000259" key="5">
    <source>
        <dbReference type="PROSITE" id="PS51635"/>
    </source>
</evidence>
<dbReference type="OrthoDB" id="9770965at2"/>
<dbReference type="PANTHER" id="PTHR14226:SF29">
    <property type="entry name" value="NEUROPATHY TARGET ESTERASE SWS"/>
    <property type="match status" value="1"/>
</dbReference>
<dbReference type="PANTHER" id="PTHR14226">
    <property type="entry name" value="NEUROPATHY TARGET ESTERASE/SWISS CHEESE D.MELANOGASTER"/>
    <property type="match status" value="1"/>
</dbReference>
<sequence length="314" mass="34903">MKIGLVLAGGGGKGAYQIGVWKAFKELGIDKYIQGVSGTSIGALNAVLFAQGNYDIAESIWMDITREKVLPIDNKELFAKGVKLFIGNKNINFIKKYSPKLLEQGNVSRQGLLDIIDINVDFNKVKSSAMPIYATCTEVPEIRTKYFRLNDYDEDTIKSILFATSALPSVYECEEIESRKYVDGGMVDNVPIQPLYGEGCNIIFVVHLTREHYVDKSNFPNARIVEIIPSSEQGGVFNGVLDFTPEGVRKRIITGYEDTMNLIEPLLELGKLQLKKAPAEAVTNIGKNIAEKSKQITDNIVKLYKKVPNKKIDS</sequence>
<dbReference type="InterPro" id="IPR016035">
    <property type="entry name" value="Acyl_Trfase/lysoPLipase"/>
</dbReference>
<dbReference type="EMBL" id="FQZO01000011">
    <property type="protein sequence ID" value="SHJ94179.1"/>
    <property type="molecule type" value="Genomic_DNA"/>
</dbReference>
<dbReference type="CDD" id="cd07209">
    <property type="entry name" value="Pat_hypo_Ecoli_Z1214_like"/>
    <property type="match status" value="1"/>
</dbReference>
<dbReference type="SUPFAM" id="SSF52151">
    <property type="entry name" value="FabD/lysophospholipase-like"/>
    <property type="match status" value="1"/>
</dbReference>
<evidence type="ECO:0000313" key="7">
    <source>
        <dbReference type="Proteomes" id="UP000184080"/>
    </source>
</evidence>
<dbReference type="RefSeq" id="WP_073011985.1">
    <property type="nucleotide sequence ID" value="NZ_FQZO01000011.1"/>
</dbReference>
<feature type="active site" description="Proton acceptor" evidence="4">
    <location>
        <position position="183"/>
    </location>
</feature>
<dbReference type="Proteomes" id="UP000184080">
    <property type="component" value="Unassembled WGS sequence"/>
</dbReference>
<dbReference type="GO" id="GO:0016042">
    <property type="term" value="P:lipid catabolic process"/>
    <property type="evidence" value="ECO:0007669"/>
    <property type="project" value="UniProtKB-UniRule"/>
</dbReference>
<dbReference type="Gene3D" id="3.40.1090.10">
    <property type="entry name" value="Cytosolic phospholipase A2 catalytic domain"/>
    <property type="match status" value="2"/>
</dbReference>
<feature type="domain" description="PNPLA" evidence="5">
    <location>
        <begin position="5"/>
        <end position="196"/>
    </location>
</feature>
<evidence type="ECO:0000313" key="6">
    <source>
        <dbReference type="EMBL" id="SHJ94179.1"/>
    </source>
</evidence>
<feature type="short sequence motif" description="GXGXXG" evidence="4">
    <location>
        <begin position="9"/>
        <end position="14"/>
    </location>
</feature>
<gene>
    <name evidence="6" type="ORF">SAMN05444401_0183</name>
</gene>
<keyword evidence="1 4" id="KW-0378">Hydrolase</keyword>
<keyword evidence="7" id="KW-1185">Reference proteome</keyword>